<evidence type="ECO:0000259" key="1">
    <source>
        <dbReference type="Pfam" id="PF01402"/>
    </source>
</evidence>
<comment type="caution">
    <text evidence="2">The sequence shown here is derived from an EMBL/GenBank/DDBJ whole genome shotgun (WGS) entry which is preliminary data.</text>
</comment>
<dbReference type="Pfam" id="PF01402">
    <property type="entry name" value="RHH_1"/>
    <property type="match status" value="1"/>
</dbReference>
<reference evidence="3" key="1">
    <citation type="journal article" date="2019" name="Int. J. Syst. Evol. Microbiol.">
        <title>The Global Catalogue of Microorganisms (GCM) 10K type strain sequencing project: providing services to taxonomists for standard genome sequencing and annotation.</title>
        <authorList>
            <consortium name="The Broad Institute Genomics Platform"/>
            <consortium name="The Broad Institute Genome Sequencing Center for Infectious Disease"/>
            <person name="Wu L."/>
            <person name="Ma J."/>
        </authorList>
    </citation>
    <scope>NUCLEOTIDE SEQUENCE [LARGE SCALE GENOMIC DNA]</scope>
    <source>
        <strain evidence="3">CCUG 54518</strain>
    </source>
</reference>
<accession>A0ABW2RF20</accession>
<sequence length="74" mass="8369">MTSRSKTQDSAVRTAVTYRQFPIRLEASLADALDHYAAVTRIPKTEMIRTAVRRVLIDLERTGVRSALEQIHAD</sequence>
<protein>
    <submittedName>
        <fullName evidence="2">Ribbon-helix-helix protein, CopG family</fullName>
    </submittedName>
</protein>
<feature type="domain" description="Ribbon-helix-helix protein CopG" evidence="1">
    <location>
        <begin position="23"/>
        <end position="54"/>
    </location>
</feature>
<name>A0ABW2RF20_9BURK</name>
<dbReference type="Proteomes" id="UP001596495">
    <property type="component" value="Unassembled WGS sequence"/>
</dbReference>
<organism evidence="2 3">
    <name type="scientific">Hydrogenophaga bisanensis</name>
    <dbReference type="NCBI Taxonomy" id="439611"/>
    <lineage>
        <taxon>Bacteria</taxon>
        <taxon>Pseudomonadati</taxon>
        <taxon>Pseudomonadota</taxon>
        <taxon>Betaproteobacteria</taxon>
        <taxon>Burkholderiales</taxon>
        <taxon>Comamonadaceae</taxon>
        <taxon>Hydrogenophaga</taxon>
    </lineage>
</organism>
<dbReference type="RefSeq" id="WP_382260361.1">
    <property type="nucleotide sequence ID" value="NZ_JBHTBX010000028.1"/>
</dbReference>
<dbReference type="InterPro" id="IPR002145">
    <property type="entry name" value="CopG"/>
</dbReference>
<evidence type="ECO:0000313" key="3">
    <source>
        <dbReference type="Proteomes" id="UP001596495"/>
    </source>
</evidence>
<proteinExistence type="predicted"/>
<evidence type="ECO:0000313" key="2">
    <source>
        <dbReference type="EMBL" id="MFC7436648.1"/>
    </source>
</evidence>
<gene>
    <name evidence="2" type="ORF">ACFQNJ_19270</name>
</gene>
<dbReference type="EMBL" id="JBHTBX010000028">
    <property type="protein sequence ID" value="MFC7436648.1"/>
    <property type="molecule type" value="Genomic_DNA"/>
</dbReference>
<keyword evidence="3" id="KW-1185">Reference proteome</keyword>